<reference evidence="5 6" key="1">
    <citation type="submission" date="2023-04" db="EMBL/GenBank/DDBJ databases">
        <title>Genome Sequence of Selenomonas sputigena ATCC 33150.</title>
        <authorList>
            <person name="Miller D.P."/>
            <person name="Anvari S."/>
            <person name="Polson S.W."/>
            <person name="Macdonald M."/>
            <person name="Mcdowell J.V."/>
        </authorList>
    </citation>
    <scope>NUCLEOTIDE SEQUENCE [LARGE SCALE GENOMIC DNA]</scope>
    <source>
        <strain evidence="5 6">ATCC 33150</strain>
    </source>
</reference>
<dbReference type="Pfam" id="PF13407">
    <property type="entry name" value="Peripla_BP_4"/>
    <property type="match status" value="1"/>
</dbReference>
<dbReference type="CDD" id="cd01392">
    <property type="entry name" value="HTH_LacI"/>
    <property type="match status" value="1"/>
</dbReference>
<evidence type="ECO:0000313" key="5">
    <source>
        <dbReference type="EMBL" id="MEX5285126.1"/>
    </source>
</evidence>
<feature type="domain" description="HTH lacI-type" evidence="4">
    <location>
        <begin position="2"/>
        <end position="56"/>
    </location>
</feature>
<dbReference type="SUPFAM" id="SSF47413">
    <property type="entry name" value="lambda repressor-like DNA-binding domains"/>
    <property type="match status" value="1"/>
</dbReference>
<dbReference type="Gene3D" id="3.40.50.2300">
    <property type="match status" value="2"/>
</dbReference>
<dbReference type="Proteomes" id="UP001559623">
    <property type="component" value="Unassembled WGS sequence"/>
</dbReference>
<dbReference type="RefSeq" id="WP_368846854.1">
    <property type="nucleotide sequence ID" value="NZ_CP194411.1"/>
</dbReference>
<dbReference type="InterPro" id="IPR025997">
    <property type="entry name" value="SBP_2_dom"/>
</dbReference>
<accession>A0ABV3X4L0</accession>
<dbReference type="SUPFAM" id="SSF53822">
    <property type="entry name" value="Periplasmic binding protein-like I"/>
    <property type="match status" value="1"/>
</dbReference>
<gene>
    <name evidence="5" type="ORF">QCO44_05670</name>
</gene>
<dbReference type="SMART" id="SM00354">
    <property type="entry name" value="HTH_LACI"/>
    <property type="match status" value="1"/>
</dbReference>
<keyword evidence="6" id="KW-1185">Reference proteome</keyword>
<evidence type="ECO:0000256" key="3">
    <source>
        <dbReference type="ARBA" id="ARBA00023163"/>
    </source>
</evidence>
<dbReference type="Gene3D" id="1.10.260.40">
    <property type="entry name" value="lambda repressor-like DNA-binding domains"/>
    <property type="match status" value="1"/>
</dbReference>
<keyword evidence="1" id="KW-0805">Transcription regulation</keyword>
<name>A0ABV3X4L0_9FIRM</name>
<proteinExistence type="predicted"/>
<sequence>MITIKQIAEICGVSRGTVDRVINGRGKVKEEKRALILKTMEEFGYRPNPAARALVSQRQSPIVGIIISASEIQFFVPVIRALRKAASYYERFGLRAEWHLLTGYSSVDQCAAIAALREKGAEAVIINPISEPEVIQALEDCIQSDIFVIALNNDFESDIPHVYVGSDYAAGGRTAAALLRKLRTGSIHAGVIYSGVRMLGHMHRIEGFRERLTAEKGCTLSAMATSFDDDIKAYESTLGMLEEHPEINAVFIASSGGAHGVCQALVKKGRTADITVVTFDVIPAIRSAMHSGIIDAAIYQHPRRQGQVAMQIAYDRLISCIKPTRSKHLMQNEIRILENL</sequence>
<evidence type="ECO:0000313" key="6">
    <source>
        <dbReference type="Proteomes" id="UP001559623"/>
    </source>
</evidence>
<keyword evidence="3" id="KW-0804">Transcription</keyword>
<evidence type="ECO:0000256" key="2">
    <source>
        <dbReference type="ARBA" id="ARBA00023125"/>
    </source>
</evidence>
<evidence type="ECO:0000256" key="1">
    <source>
        <dbReference type="ARBA" id="ARBA00023015"/>
    </source>
</evidence>
<dbReference type="PROSITE" id="PS50932">
    <property type="entry name" value="HTH_LACI_2"/>
    <property type="match status" value="1"/>
</dbReference>
<dbReference type="InterPro" id="IPR010982">
    <property type="entry name" value="Lambda_DNA-bd_dom_sf"/>
</dbReference>
<keyword evidence="2 5" id="KW-0238">DNA-binding</keyword>
<dbReference type="EMBL" id="JARVLH010000003">
    <property type="protein sequence ID" value="MEX5285126.1"/>
    <property type="molecule type" value="Genomic_DNA"/>
</dbReference>
<evidence type="ECO:0000259" key="4">
    <source>
        <dbReference type="PROSITE" id="PS50932"/>
    </source>
</evidence>
<dbReference type="Pfam" id="PF00356">
    <property type="entry name" value="LacI"/>
    <property type="match status" value="1"/>
</dbReference>
<dbReference type="InterPro" id="IPR028082">
    <property type="entry name" value="Peripla_BP_I"/>
</dbReference>
<dbReference type="InterPro" id="IPR000843">
    <property type="entry name" value="HTH_LacI"/>
</dbReference>
<dbReference type="PANTHER" id="PTHR30146">
    <property type="entry name" value="LACI-RELATED TRANSCRIPTIONAL REPRESSOR"/>
    <property type="match status" value="1"/>
</dbReference>
<comment type="caution">
    <text evidence="5">The sequence shown here is derived from an EMBL/GenBank/DDBJ whole genome shotgun (WGS) entry which is preliminary data.</text>
</comment>
<dbReference type="CDD" id="cd06307">
    <property type="entry name" value="PBP1_sugar_binding"/>
    <property type="match status" value="1"/>
</dbReference>
<dbReference type="PANTHER" id="PTHR30146:SF152">
    <property type="entry name" value="TRANSCRIPTIONAL REGULATORY PROTEIN"/>
    <property type="match status" value="1"/>
</dbReference>
<organism evidence="5 6">
    <name type="scientific">Selenomonas sputigena</name>
    <dbReference type="NCBI Taxonomy" id="69823"/>
    <lineage>
        <taxon>Bacteria</taxon>
        <taxon>Bacillati</taxon>
        <taxon>Bacillota</taxon>
        <taxon>Negativicutes</taxon>
        <taxon>Selenomonadales</taxon>
        <taxon>Selenomonadaceae</taxon>
        <taxon>Selenomonas</taxon>
    </lineage>
</organism>
<protein>
    <submittedName>
        <fullName evidence="5">LacI family DNA-binding transcriptional regulator</fullName>
    </submittedName>
</protein>
<dbReference type="GO" id="GO:0003677">
    <property type="term" value="F:DNA binding"/>
    <property type="evidence" value="ECO:0007669"/>
    <property type="project" value="UniProtKB-KW"/>
</dbReference>